<proteinExistence type="predicted"/>
<dbReference type="InterPro" id="IPR044925">
    <property type="entry name" value="His-Me_finger_sf"/>
</dbReference>
<dbReference type="InterPro" id="IPR003647">
    <property type="entry name" value="Intron_nuc_1_rpt"/>
</dbReference>
<accession>A0ABX7LAR7</accession>
<dbReference type="EMBL" id="CP070969">
    <property type="protein sequence ID" value="QSF43540.1"/>
    <property type="molecule type" value="Genomic_DNA"/>
</dbReference>
<keyword evidence="2" id="KW-0378">Hydrolase</keyword>
<dbReference type="InterPro" id="IPR010896">
    <property type="entry name" value="NUMOD1"/>
</dbReference>
<dbReference type="InterPro" id="IPR036388">
    <property type="entry name" value="WH-like_DNA-bd_sf"/>
</dbReference>
<sequence length="254" mass="29460">MEIWKDIEGFEGYYQVSTHGRIRSLDRVIDSGRRFKGKIITPSYDTQGYVTVHLYKNGKDKTCRAHRLVALAFIANPDNKPEVNHLDEIRNNNRIENLQWCTPLENSNYGNRKLRISQNTDYVTIAKKCKKAVNQYTLNGDFLRTWDSARDVQKETGIQQSAIRLNVNGQYSSAGGFIWQDANTQSSSATPYKTKRNRRVYQYDLSGNFIKEWNMIKDIYNELGLNKKRISMCMNGEIESFEGFIWKDSEVQNG</sequence>
<dbReference type="Pfam" id="PF07463">
    <property type="entry name" value="NUMOD4"/>
    <property type="match status" value="1"/>
</dbReference>
<dbReference type="Gene3D" id="1.10.10.10">
    <property type="entry name" value="Winged helix-like DNA-binding domain superfamily/Winged helix DNA-binding domain"/>
    <property type="match status" value="2"/>
</dbReference>
<dbReference type="InterPro" id="IPR010902">
    <property type="entry name" value="NUMOD4"/>
</dbReference>
<dbReference type="Pfam" id="PF07453">
    <property type="entry name" value="NUMOD1"/>
    <property type="match status" value="2"/>
</dbReference>
<evidence type="ECO:0000313" key="2">
    <source>
        <dbReference type="EMBL" id="QSF43540.1"/>
    </source>
</evidence>
<dbReference type="InterPro" id="IPR003615">
    <property type="entry name" value="HNH_nuc"/>
</dbReference>
<dbReference type="SUPFAM" id="SSF54060">
    <property type="entry name" value="His-Me finger endonucleases"/>
    <property type="match status" value="1"/>
</dbReference>
<dbReference type="RefSeq" id="WP_206101173.1">
    <property type="nucleotide sequence ID" value="NZ_CP070969.1"/>
</dbReference>
<protein>
    <submittedName>
        <fullName evidence="2">HNH endonuclease</fullName>
    </submittedName>
</protein>
<reference evidence="2 3" key="1">
    <citation type="submission" date="2021-02" db="EMBL/GenBank/DDBJ databases">
        <title>Paenibacillus tianjinensis sp. nov.</title>
        <authorList>
            <person name="Liu H."/>
        </authorList>
    </citation>
    <scope>NUCLEOTIDE SEQUENCE [LARGE SCALE GENOMIC DNA]</scope>
    <source>
        <strain evidence="2 3">TB2019</strain>
    </source>
</reference>
<dbReference type="SMART" id="SM00497">
    <property type="entry name" value="IENR1"/>
    <property type="match status" value="2"/>
</dbReference>
<dbReference type="Proteomes" id="UP000663452">
    <property type="component" value="Chromosome"/>
</dbReference>
<dbReference type="Gene3D" id="3.90.75.20">
    <property type="match status" value="1"/>
</dbReference>
<dbReference type="SMART" id="SM00507">
    <property type="entry name" value="HNHc"/>
    <property type="match status" value="1"/>
</dbReference>
<dbReference type="Pfam" id="PF13392">
    <property type="entry name" value="HNH_3"/>
    <property type="match status" value="1"/>
</dbReference>
<organism evidence="2 3">
    <name type="scientific">Paenibacillus tianjinensis</name>
    <dbReference type="NCBI Taxonomy" id="2810347"/>
    <lineage>
        <taxon>Bacteria</taxon>
        <taxon>Bacillati</taxon>
        <taxon>Bacillota</taxon>
        <taxon>Bacilli</taxon>
        <taxon>Bacillales</taxon>
        <taxon>Paenibacillaceae</taxon>
        <taxon>Paenibacillus</taxon>
    </lineage>
</organism>
<dbReference type="GO" id="GO:0004519">
    <property type="term" value="F:endonuclease activity"/>
    <property type="evidence" value="ECO:0007669"/>
    <property type="project" value="UniProtKB-KW"/>
</dbReference>
<evidence type="ECO:0000259" key="1">
    <source>
        <dbReference type="SMART" id="SM00507"/>
    </source>
</evidence>
<keyword evidence="3" id="KW-1185">Reference proteome</keyword>
<gene>
    <name evidence="2" type="ORF">JRJ22_19970</name>
</gene>
<name>A0ABX7LAR7_9BACL</name>
<feature type="domain" description="HNH nuclease" evidence="1">
    <location>
        <begin position="57"/>
        <end position="107"/>
    </location>
</feature>
<keyword evidence="2" id="KW-0540">Nuclease</keyword>
<keyword evidence="2" id="KW-0255">Endonuclease</keyword>
<evidence type="ECO:0000313" key="3">
    <source>
        <dbReference type="Proteomes" id="UP000663452"/>
    </source>
</evidence>